<feature type="non-terminal residue" evidence="2">
    <location>
        <position position="1"/>
    </location>
</feature>
<dbReference type="AlphaFoldDB" id="A0A3E2HBZ3"/>
<feature type="non-terminal residue" evidence="2">
    <location>
        <position position="343"/>
    </location>
</feature>
<dbReference type="PANTHER" id="PTHR42951">
    <property type="entry name" value="METALLO-BETA-LACTAMASE DOMAIN-CONTAINING"/>
    <property type="match status" value="1"/>
</dbReference>
<gene>
    <name evidence="2" type="ORF">B7463_g5431</name>
</gene>
<dbReference type="Pfam" id="PF00753">
    <property type="entry name" value="Lactamase_B"/>
    <property type="match status" value="1"/>
</dbReference>
<accession>A0A3E2HBZ3</accession>
<dbReference type="CDD" id="cd06262">
    <property type="entry name" value="metallo-hydrolase-like_MBL-fold"/>
    <property type="match status" value="1"/>
</dbReference>
<feature type="domain" description="Metallo-beta-lactamase" evidence="1">
    <location>
        <begin position="16"/>
        <end position="251"/>
    </location>
</feature>
<evidence type="ECO:0000313" key="3">
    <source>
        <dbReference type="Proteomes" id="UP000258309"/>
    </source>
</evidence>
<dbReference type="InterPro" id="IPR036866">
    <property type="entry name" value="RibonucZ/Hydroxyglut_hydro"/>
</dbReference>
<comment type="caution">
    <text evidence="2">The sequence shown here is derived from an EMBL/GenBank/DDBJ whole genome shotgun (WGS) entry which is preliminary data.</text>
</comment>
<dbReference type="OrthoDB" id="3341310at2759"/>
<dbReference type="Proteomes" id="UP000258309">
    <property type="component" value="Unassembled WGS sequence"/>
</dbReference>
<keyword evidence="3" id="KW-1185">Reference proteome</keyword>
<sequence>MSKGSLTTSFNTMRLNATTFVIREEDIYNDNPLIYVKIFSEPPLLLLSDTGSGGYGLSPSIKLTSLRRYLETFPVSSNSDKPLNPSGTLPYLIVCTHCHNDHVLGIPDFTTPMCDTTILASSYDPSFITDDLPTHSGCLDLGIPTPTYEVSYWARHLESITHNSVSLNIQILHTPGHTPDELAWYDNTERHLYVGDTFYEFRSPFVSTPIIFPTEGDWVEYMHSLRILRAFIEEQNSKHASAPRLKIGCGHITFSVDAADIVAEVQALFVSIIQGKVPVISSTEERGETFDLWMESPEAKFSVQAPRRLMEVARKIVLYSKKHGFVLDSPAPKYGKVRANLET</sequence>
<dbReference type="SMART" id="SM00849">
    <property type="entry name" value="Lactamase_B"/>
    <property type="match status" value="1"/>
</dbReference>
<dbReference type="Gene3D" id="3.60.15.10">
    <property type="entry name" value="Ribonuclease Z/Hydroxyacylglutathione hydrolase-like"/>
    <property type="match status" value="1"/>
</dbReference>
<name>A0A3E2HBZ3_SCYLI</name>
<evidence type="ECO:0000313" key="2">
    <source>
        <dbReference type="EMBL" id="RFU30916.1"/>
    </source>
</evidence>
<dbReference type="OMA" id="VWDEDER"/>
<evidence type="ECO:0000259" key="1">
    <source>
        <dbReference type="SMART" id="SM00849"/>
    </source>
</evidence>
<protein>
    <recommendedName>
        <fullName evidence="1">Metallo-beta-lactamase domain-containing protein</fullName>
    </recommendedName>
</protein>
<organism evidence="2 3">
    <name type="scientific">Scytalidium lignicola</name>
    <name type="common">Hyphomycete</name>
    <dbReference type="NCBI Taxonomy" id="5539"/>
    <lineage>
        <taxon>Eukaryota</taxon>
        <taxon>Fungi</taxon>
        <taxon>Dikarya</taxon>
        <taxon>Ascomycota</taxon>
        <taxon>Pezizomycotina</taxon>
        <taxon>Leotiomycetes</taxon>
        <taxon>Leotiomycetes incertae sedis</taxon>
        <taxon>Scytalidium</taxon>
    </lineage>
</organism>
<proteinExistence type="predicted"/>
<dbReference type="SUPFAM" id="SSF56281">
    <property type="entry name" value="Metallo-hydrolase/oxidoreductase"/>
    <property type="match status" value="1"/>
</dbReference>
<dbReference type="PANTHER" id="PTHR42951:SF4">
    <property type="entry name" value="ACYL-COENZYME A THIOESTERASE MBLAC2"/>
    <property type="match status" value="1"/>
</dbReference>
<dbReference type="InterPro" id="IPR001279">
    <property type="entry name" value="Metallo-B-lactamas"/>
</dbReference>
<reference evidence="2 3" key="1">
    <citation type="submission" date="2018-05" db="EMBL/GenBank/DDBJ databases">
        <title>Draft genome sequence of Scytalidium lignicola DSM 105466, a ubiquitous saprotrophic fungus.</title>
        <authorList>
            <person name="Buettner E."/>
            <person name="Gebauer A.M."/>
            <person name="Hofrichter M."/>
            <person name="Liers C."/>
            <person name="Kellner H."/>
        </authorList>
    </citation>
    <scope>NUCLEOTIDE SEQUENCE [LARGE SCALE GENOMIC DNA]</scope>
    <source>
        <strain evidence="2 3">DSM 105466</strain>
    </source>
</reference>
<dbReference type="EMBL" id="NCSJ02000088">
    <property type="protein sequence ID" value="RFU30916.1"/>
    <property type="molecule type" value="Genomic_DNA"/>
</dbReference>
<dbReference type="InterPro" id="IPR050855">
    <property type="entry name" value="NDM-1-like"/>
</dbReference>
<dbReference type="STRING" id="5539.A0A3E2HBZ3"/>